<comment type="caution">
    <text evidence="1">The sequence shown here is derived from an EMBL/GenBank/DDBJ whole genome shotgun (WGS) entry which is preliminary data.</text>
</comment>
<name>A0ABQ4D506_9ACTN</name>
<organism evidence="1 2">
    <name type="scientific">Asanoa siamensis</name>
    <dbReference type="NCBI Taxonomy" id="926357"/>
    <lineage>
        <taxon>Bacteria</taxon>
        <taxon>Bacillati</taxon>
        <taxon>Actinomycetota</taxon>
        <taxon>Actinomycetes</taxon>
        <taxon>Micromonosporales</taxon>
        <taxon>Micromonosporaceae</taxon>
        <taxon>Asanoa</taxon>
    </lineage>
</organism>
<dbReference type="Proteomes" id="UP000604117">
    <property type="component" value="Unassembled WGS sequence"/>
</dbReference>
<protein>
    <recommendedName>
        <fullName evidence="3">DDE superfamily endonuclease</fullName>
    </recommendedName>
</protein>
<proteinExistence type="predicted"/>
<accession>A0ABQ4D506</accession>
<evidence type="ECO:0000313" key="2">
    <source>
        <dbReference type="Proteomes" id="UP000604117"/>
    </source>
</evidence>
<evidence type="ECO:0008006" key="3">
    <source>
        <dbReference type="Google" id="ProtNLM"/>
    </source>
</evidence>
<dbReference type="EMBL" id="BONE01000169">
    <property type="protein sequence ID" value="GIF78591.1"/>
    <property type="molecule type" value="Genomic_DNA"/>
</dbReference>
<evidence type="ECO:0000313" key="1">
    <source>
        <dbReference type="EMBL" id="GIF78591.1"/>
    </source>
</evidence>
<dbReference type="RefSeq" id="WP_203719418.1">
    <property type="nucleotide sequence ID" value="NZ_BONE01000169.1"/>
</dbReference>
<gene>
    <name evidence="1" type="ORF">Asi02nite_81090</name>
</gene>
<sequence>MTGRLRLLAVQRVTRRALLRPLLRQPTADSAGEVRAQAKRSALLVDGFPAPVPGARHDSKALPNSGIADRWASHLRPGGPGMLADLGYLGTAAITGTPQTPRS</sequence>
<reference evidence="1 2" key="1">
    <citation type="submission" date="2021-01" db="EMBL/GenBank/DDBJ databases">
        <title>Whole genome shotgun sequence of Asanoa siamensis NBRC 107932.</title>
        <authorList>
            <person name="Komaki H."/>
            <person name="Tamura T."/>
        </authorList>
    </citation>
    <scope>NUCLEOTIDE SEQUENCE [LARGE SCALE GENOMIC DNA]</scope>
    <source>
        <strain evidence="1 2">NBRC 107932</strain>
    </source>
</reference>
<keyword evidence="2" id="KW-1185">Reference proteome</keyword>